<feature type="transmembrane region" description="Helical" evidence="1">
    <location>
        <begin position="148"/>
        <end position="179"/>
    </location>
</feature>
<dbReference type="PANTHER" id="PTHR35342">
    <property type="entry name" value="TRICARBOXYLIC TRANSPORT PROTEIN"/>
    <property type="match status" value="1"/>
</dbReference>
<reference evidence="4" key="1">
    <citation type="submission" date="2016-10" db="EMBL/GenBank/DDBJ databases">
        <authorList>
            <person name="Varghese N."/>
            <person name="Submissions S."/>
        </authorList>
    </citation>
    <scope>NUCLEOTIDE SEQUENCE [LARGE SCALE GENOMIC DNA]</scope>
    <source>
        <strain evidence="4">DSM 23439</strain>
    </source>
</reference>
<feature type="transmembrane region" description="Helical" evidence="1">
    <location>
        <begin position="358"/>
        <end position="380"/>
    </location>
</feature>
<dbReference type="Proteomes" id="UP000199046">
    <property type="component" value="Unassembled WGS sequence"/>
</dbReference>
<feature type="transmembrane region" description="Helical" evidence="1">
    <location>
        <begin position="199"/>
        <end position="220"/>
    </location>
</feature>
<dbReference type="STRING" id="402385.SAMN05421848_0399"/>
<evidence type="ECO:0000256" key="1">
    <source>
        <dbReference type="SAM" id="Phobius"/>
    </source>
</evidence>
<gene>
    <name evidence="3" type="ORF">SAMN05421848_0399</name>
</gene>
<sequence length="501" mass="52027">MLLDAFHALLDIWVLIAALSGVAVGIVIGAIPGLGPTLAIALLIPVTFTMPPIPSLILLLGVYQGAIFGGSISAILLNVPGTPSSAATALDGHAMARQGRAGEALRVALYASVFGNIFSCLVLIVLAQPLASLALDFGPAQMTALMAFALIIIVLFSGGSILDAALMTLVGVAAGIVGLDPIEGLPRFTFGSFAAEDGLALIPVLIGLFAMSEVFLQVFAGRRTTPPAADVGPLSGDGTSNRPVGWLTLWKMRVTLIVSSTIGTFIGILPGIGSTVPAFVSYNLARSRSSHQARFGQGEPEGVAAPEAANNAVTGGALVPMLSLGIPGDAVTAVILGAFMLQGLTPGPFLFQQHGVEVYAIFEALILLSIPCVLFGLAMFRGAVHIIRIRPRHLFPVIAILAIFGAFSVNNSLFDVAVMLGAGVIGFVLRRAGFPLPPLLIGLILGPPLEQSLRQALLTSAGSADIFFRSPIAMGLFAVTLLCALGVMFKRYRQTHRRDQA</sequence>
<feature type="transmembrane region" description="Helical" evidence="1">
    <location>
        <begin position="466"/>
        <end position="489"/>
    </location>
</feature>
<feature type="transmembrane region" description="Helical" evidence="1">
    <location>
        <begin position="330"/>
        <end position="351"/>
    </location>
</feature>
<evidence type="ECO:0000313" key="3">
    <source>
        <dbReference type="EMBL" id="SFC06156.1"/>
    </source>
</evidence>
<feature type="transmembrane region" description="Helical" evidence="1">
    <location>
        <begin position="12"/>
        <end position="44"/>
    </location>
</feature>
<feature type="domain" description="DUF112" evidence="2">
    <location>
        <begin position="15"/>
        <end position="440"/>
    </location>
</feature>
<keyword evidence="1" id="KW-0812">Transmembrane</keyword>
<dbReference type="EMBL" id="FOLY01000001">
    <property type="protein sequence ID" value="SFC06156.1"/>
    <property type="molecule type" value="Genomic_DNA"/>
</dbReference>
<proteinExistence type="predicted"/>
<evidence type="ECO:0000313" key="4">
    <source>
        <dbReference type="Proteomes" id="UP000199046"/>
    </source>
</evidence>
<accession>A0A1I1G4F3</accession>
<dbReference type="RefSeq" id="WP_090130276.1">
    <property type="nucleotide sequence ID" value="NZ_FOLY01000001.1"/>
</dbReference>
<feature type="transmembrane region" description="Helical" evidence="1">
    <location>
        <begin position="392"/>
        <end position="409"/>
    </location>
</feature>
<feature type="transmembrane region" description="Helical" evidence="1">
    <location>
        <begin position="256"/>
        <end position="280"/>
    </location>
</feature>
<dbReference type="OrthoDB" id="9781349at2"/>
<evidence type="ECO:0000259" key="2">
    <source>
        <dbReference type="Pfam" id="PF01970"/>
    </source>
</evidence>
<feature type="transmembrane region" description="Helical" evidence="1">
    <location>
        <begin position="416"/>
        <end position="446"/>
    </location>
</feature>
<dbReference type="Pfam" id="PF01970">
    <property type="entry name" value="TctA"/>
    <property type="match status" value="1"/>
</dbReference>
<dbReference type="PANTHER" id="PTHR35342:SF5">
    <property type="entry name" value="TRICARBOXYLIC TRANSPORT PROTEIN"/>
    <property type="match status" value="1"/>
</dbReference>
<organism evidence="3 4">
    <name type="scientific">Kushneria avicenniae</name>
    <dbReference type="NCBI Taxonomy" id="402385"/>
    <lineage>
        <taxon>Bacteria</taxon>
        <taxon>Pseudomonadati</taxon>
        <taxon>Pseudomonadota</taxon>
        <taxon>Gammaproteobacteria</taxon>
        <taxon>Oceanospirillales</taxon>
        <taxon>Halomonadaceae</taxon>
        <taxon>Kushneria</taxon>
    </lineage>
</organism>
<name>A0A1I1G4F3_9GAMM</name>
<protein>
    <submittedName>
        <fullName evidence="3">Putative tricarboxylic transport membrane protein</fullName>
    </submittedName>
</protein>
<keyword evidence="4" id="KW-1185">Reference proteome</keyword>
<dbReference type="InterPro" id="IPR002823">
    <property type="entry name" value="DUF112_TM"/>
</dbReference>
<keyword evidence="1" id="KW-0472">Membrane</keyword>
<dbReference type="AlphaFoldDB" id="A0A1I1G4F3"/>
<feature type="transmembrane region" description="Helical" evidence="1">
    <location>
        <begin position="107"/>
        <end position="127"/>
    </location>
</feature>
<keyword evidence="1" id="KW-1133">Transmembrane helix</keyword>